<dbReference type="Proteomes" id="UP000461948">
    <property type="component" value="Unassembled WGS sequence"/>
</dbReference>
<dbReference type="InterPro" id="IPR029032">
    <property type="entry name" value="AhpD-like"/>
</dbReference>
<protein>
    <submittedName>
        <fullName evidence="1">Alkylhydroperoxidase</fullName>
    </submittedName>
</protein>
<reference evidence="1 2" key="1">
    <citation type="submission" date="2019-11" db="EMBL/GenBank/DDBJ databases">
        <title>Draft Genome Sequence of Plant Growth-Promoting Rhizosphere-Associated Bacteria.</title>
        <authorList>
            <person name="Vasilyev I.Y."/>
            <person name="Radchenko V."/>
            <person name="Ilnitskaya E.V."/>
        </authorList>
    </citation>
    <scope>NUCLEOTIDE SEQUENCE [LARGE SCALE GENOMIC DNA]</scope>
    <source>
        <strain evidence="1 2">VRA_MhP_f</strain>
    </source>
</reference>
<dbReference type="Gene3D" id="1.20.1290.10">
    <property type="entry name" value="AhpD-like"/>
    <property type="match status" value="1"/>
</dbReference>
<keyword evidence="1" id="KW-0575">Peroxidase</keyword>
<comment type="caution">
    <text evidence="1">The sequence shown here is derived from an EMBL/GenBank/DDBJ whole genome shotgun (WGS) entry which is preliminary data.</text>
</comment>
<keyword evidence="1" id="KW-0560">Oxidoreductase</keyword>
<name>A0A7X2SY82_ENTAG</name>
<dbReference type="GO" id="GO:0004601">
    <property type="term" value="F:peroxidase activity"/>
    <property type="evidence" value="ECO:0007669"/>
    <property type="project" value="UniProtKB-KW"/>
</dbReference>
<sequence length="140" mass="15144">MNQPDDLIATLADIDPDSELAHARQTRHAATQHAQGSYTLLFSQGDEDFPLAERRLLAAQVAGWHAQPGLQAHYQPQESLAGSVRINAAQAFAHRLTFEPVTAAPAHLEALKQAGWSLRGIVTLAQLVAFVSFQSRLLAG</sequence>
<proteinExistence type="predicted"/>
<dbReference type="SUPFAM" id="SSF69118">
    <property type="entry name" value="AhpD-like"/>
    <property type="match status" value="1"/>
</dbReference>
<gene>
    <name evidence="1" type="ORF">GKC49_26270</name>
</gene>
<dbReference type="EMBL" id="WKLC01001839">
    <property type="protein sequence ID" value="MSE18465.1"/>
    <property type="molecule type" value="Genomic_DNA"/>
</dbReference>
<accession>A0A7X2SY82</accession>
<dbReference type="AlphaFoldDB" id="A0A7X2SY82"/>
<organism evidence="1 2">
    <name type="scientific">Enterobacter agglomerans</name>
    <name type="common">Erwinia herbicola</name>
    <name type="synonym">Pantoea agglomerans</name>
    <dbReference type="NCBI Taxonomy" id="549"/>
    <lineage>
        <taxon>Bacteria</taxon>
        <taxon>Pseudomonadati</taxon>
        <taxon>Pseudomonadota</taxon>
        <taxon>Gammaproteobacteria</taxon>
        <taxon>Enterobacterales</taxon>
        <taxon>Erwiniaceae</taxon>
        <taxon>Pantoea</taxon>
        <taxon>Pantoea agglomerans group</taxon>
    </lineage>
</organism>
<evidence type="ECO:0000313" key="1">
    <source>
        <dbReference type="EMBL" id="MSE18465.1"/>
    </source>
</evidence>
<feature type="non-terminal residue" evidence="1">
    <location>
        <position position="140"/>
    </location>
</feature>
<evidence type="ECO:0000313" key="2">
    <source>
        <dbReference type="Proteomes" id="UP000461948"/>
    </source>
</evidence>